<proteinExistence type="predicted"/>
<keyword evidence="3" id="KW-1185">Reference proteome</keyword>
<reference evidence="2 3" key="1">
    <citation type="submission" date="2023-03" db="EMBL/GenBank/DDBJ databases">
        <title>Genome insight into feeding habits of ladybird beetles.</title>
        <authorList>
            <person name="Li H.-S."/>
            <person name="Huang Y.-H."/>
            <person name="Pang H."/>
        </authorList>
    </citation>
    <scope>NUCLEOTIDE SEQUENCE [LARGE SCALE GENOMIC DNA]</scope>
    <source>
        <strain evidence="2">SYSU_2023b</strain>
        <tissue evidence="2">Whole body</tissue>
    </source>
</reference>
<name>A0AAW1UZI7_9CUCU</name>
<dbReference type="Proteomes" id="UP001431783">
    <property type="component" value="Unassembled WGS sequence"/>
</dbReference>
<feature type="region of interest" description="Disordered" evidence="1">
    <location>
        <begin position="1"/>
        <end position="55"/>
    </location>
</feature>
<accession>A0AAW1UZI7</accession>
<feature type="non-terminal residue" evidence="2">
    <location>
        <position position="1"/>
    </location>
</feature>
<gene>
    <name evidence="2" type="ORF">WA026_010780</name>
</gene>
<sequence>HSPLVHKPESHGNHEVTTLDPKMRRKEKYRQAGGAKMKRADKRVATSLPESESSVASIQLGVVTSSTSSLHC</sequence>
<comment type="caution">
    <text evidence="2">The sequence shown here is derived from an EMBL/GenBank/DDBJ whole genome shotgun (WGS) entry which is preliminary data.</text>
</comment>
<dbReference type="EMBL" id="JARQZJ010000095">
    <property type="protein sequence ID" value="KAK9885286.1"/>
    <property type="molecule type" value="Genomic_DNA"/>
</dbReference>
<evidence type="ECO:0000313" key="2">
    <source>
        <dbReference type="EMBL" id="KAK9885286.1"/>
    </source>
</evidence>
<evidence type="ECO:0000313" key="3">
    <source>
        <dbReference type="Proteomes" id="UP001431783"/>
    </source>
</evidence>
<feature type="compositionally biased region" description="Basic and acidic residues" evidence="1">
    <location>
        <begin position="1"/>
        <end position="14"/>
    </location>
</feature>
<dbReference type="AlphaFoldDB" id="A0AAW1UZI7"/>
<protein>
    <submittedName>
        <fullName evidence="2">Uncharacterized protein</fullName>
    </submittedName>
</protein>
<evidence type="ECO:0000256" key="1">
    <source>
        <dbReference type="SAM" id="MobiDB-lite"/>
    </source>
</evidence>
<organism evidence="2 3">
    <name type="scientific">Henosepilachna vigintioctopunctata</name>
    <dbReference type="NCBI Taxonomy" id="420089"/>
    <lineage>
        <taxon>Eukaryota</taxon>
        <taxon>Metazoa</taxon>
        <taxon>Ecdysozoa</taxon>
        <taxon>Arthropoda</taxon>
        <taxon>Hexapoda</taxon>
        <taxon>Insecta</taxon>
        <taxon>Pterygota</taxon>
        <taxon>Neoptera</taxon>
        <taxon>Endopterygota</taxon>
        <taxon>Coleoptera</taxon>
        <taxon>Polyphaga</taxon>
        <taxon>Cucujiformia</taxon>
        <taxon>Coccinelloidea</taxon>
        <taxon>Coccinellidae</taxon>
        <taxon>Epilachninae</taxon>
        <taxon>Epilachnini</taxon>
        <taxon>Henosepilachna</taxon>
    </lineage>
</organism>